<evidence type="ECO:0000256" key="6">
    <source>
        <dbReference type="ARBA" id="ARBA00022771"/>
    </source>
</evidence>
<evidence type="ECO:0000313" key="12">
    <source>
        <dbReference type="Proteomes" id="UP000091967"/>
    </source>
</evidence>
<dbReference type="CDD" id="cd22584">
    <property type="entry name" value="Rcat_RBR_unk"/>
    <property type="match status" value="1"/>
</dbReference>
<organism evidence="11 12">
    <name type="scientific">Fusarium poae</name>
    <dbReference type="NCBI Taxonomy" id="36050"/>
    <lineage>
        <taxon>Eukaryota</taxon>
        <taxon>Fungi</taxon>
        <taxon>Dikarya</taxon>
        <taxon>Ascomycota</taxon>
        <taxon>Pezizomycotina</taxon>
        <taxon>Sordariomycetes</taxon>
        <taxon>Hypocreomycetidae</taxon>
        <taxon>Hypocreales</taxon>
        <taxon>Nectriaceae</taxon>
        <taxon>Fusarium</taxon>
    </lineage>
</organism>
<evidence type="ECO:0000256" key="4">
    <source>
        <dbReference type="ARBA" id="ARBA00022723"/>
    </source>
</evidence>
<dbReference type="GO" id="GO:0016567">
    <property type="term" value="P:protein ubiquitination"/>
    <property type="evidence" value="ECO:0007669"/>
    <property type="project" value="InterPro"/>
</dbReference>
<evidence type="ECO:0000256" key="2">
    <source>
        <dbReference type="ARBA" id="ARBA00012251"/>
    </source>
</evidence>
<dbReference type="InterPro" id="IPR002867">
    <property type="entry name" value="IBR_dom"/>
</dbReference>
<feature type="region of interest" description="Disordered" evidence="9">
    <location>
        <begin position="48"/>
        <end position="163"/>
    </location>
</feature>
<dbReference type="InterPro" id="IPR044066">
    <property type="entry name" value="TRIAD_supradom"/>
</dbReference>
<dbReference type="InterPro" id="IPR031127">
    <property type="entry name" value="E3_UB_ligase_RBR"/>
</dbReference>
<gene>
    <name evidence="11" type="ORF">FPOA_11612</name>
</gene>
<evidence type="ECO:0000256" key="7">
    <source>
        <dbReference type="ARBA" id="ARBA00022786"/>
    </source>
</evidence>
<dbReference type="PROSITE" id="PS51873">
    <property type="entry name" value="TRIAD"/>
    <property type="match status" value="1"/>
</dbReference>
<keyword evidence="3" id="KW-0808">Transferase</keyword>
<accession>A0A1B8AH61</accession>
<feature type="region of interest" description="Disordered" evidence="9">
    <location>
        <begin position="374"/>
        <end position="494"/>
    </location>
</feature>
<dbReference type="OMA" id="CTHCENY"/>
<dbReference type="EC" id="2.3.2.31" evidence="2"/>
<keyword evidence="4" id="KW-0479">Metal-binding</keyword>
<dbReference type="Gene3D" id="3.30.40.10">
    <property type="entry name" value="Zinc/RING finger domain, C3HC4 (zinc finger)"/>
    <property type="match status" value="1"/>
</dbReference>
<dbReference type="EMBL" id="LYXU01000004">
    <property type="protein sequence ID" value="OBS19887.1"/>
    <property type="molecule type" value="Genomic_DNA"/>
</dbReference>
<evidence type="ECO:0000256" key="3">
    <source>
        <dbReference type="ARBA" id="ARBA00022679"/>
    </source>
</evidence>
<feature type="compositionally biased region" description="Basic residues" evidence="9">
    <location>
        <begin position="423"/>
        <end position="439"/>
    </location>
</feature>
<keyword evidence="5" id="KW-0677">Repeat</keyword>
<evidence type="ECO:0000256" key="5">
    <source>
        <dbReference type="ARBA" id="ARBA00022737"/>
    </source>
</evidence>
<feature type="compositionally biased region" description="Basic and acidic residues" evidence="9">
    <location>
        <begin position="77"/>
        <end position="86"/>
    </location>
</feature>
<dbReference type="PANTHER" id="PTHR11685">
    <property type="entry name" value="RBR FAMILY RING FINGER AND IBR DOMAIN-CONTAINING"/>
    <property type="match status" value="1"/>
</dbReference>
<dbReference type="InterPro" id="IPR013083">
    <property type="entry name" value="Znf_RING/FYVE/PHD"/>
</dbReference>
<comment type="catalytic activity">
    <reaction evidence="1">
        <text>[E2 ubiquitin-conjugating enzyme]-S-ubiquitinyl-L-cysteine + [acceptor protein]-L-lysine = [E2 ubiquitin-conjugating enzyme]-L-cysteine + [acceptor protein]-N(6)-ubiquitinyl-L-lysine.</text>
        <dbReference type="EC" id="2.3.2.31"/>
    </reaction>
</comment>
<feature type="domain" description="RING-type" evidence="10">
    <location>
        <begin position="175"/>
        <end position="376"/>
    </location>
</feature>
<feature type="compositionally biased region" description="Basic and acidic residues" evidence="9">
    <location>
        <begin position="440"/>
        <end position="494"/>
    </location>
</feature>
<proteinExistence type="predicted"/>
<feature type="compositionally biased region" description="Basic and acidic residues" evidence="9">
    <location>
        <begin position="374"/>
        <end position="422"/>
    </location>
</feature>
<dbReference type="Pfam" id="PF01485">
    <property type="entry name" value="IBR"/>
    <property type="match status" value="2"/>
</dbReference>
<keyword evidence="7" id="KW-0833">Ubl conjugation pathway</keyword>
<evidence type="ECO:0000259" key="10">
    <source>
        <dbReference type="PROSITE" id="PS51873"/>
    </source>
</evidence>
<dbReference type="GO" id="GO:0061630">
    <property type="term" value="F:ubiquitin protein ligase activity"/>
    <property type="evidence" value="ECO:0007669"/>
    <property type="project" value="UniProtKB-EC"/>
</dbReference>
<dbReference type="Proteomes" id="UP000091967">
    <property type="component" value="Unassembled WGS sequence"/>
</dbReference>
<protein>
    <recommendedName>
        <fullName evidence="2">RBR-type E3 ubiquitin transferase</fullName>
        <ecNumber evidence="2">2.3.2.31</ecNumber>
    </recommendedName>
</protein>
<keyword evidence="12" id="KW-1185">Reference proteome</keyword>
<evidence type="ECO:0000256" key="9">
    <source>
        <dbReference type="SAM" id="MobiDB-lite"/>
    </source>
</evidence>
<comment type="caution">
    <text evidence="11">The sequence shown here is derived from an EMBL/GenBank/DDBJ whole genome shotgun (WGS) entry which is preliminary data.</text>
</comment>
<reference evidence="11 12" key="1">
    <citation type="submission" date="2016-06" db="EMBL/GenBank/DDBJ databases">
        <title>Living apart together: crosstalk between the core and supernumerary genomes in a fungal plant pathogen.</title>
        <authorList>
            <person name="Vanheule A."/>
            <person name="Audenaert K."/>
            <person name="Warris S."/>
            <person name="Van De Geest H."/>
            <person name="Schijlen E."/>
            <person name="Hofte M."/>
            <person name="De Saeger S."/>
            <person name="Haesaert G."/>
            <person name="Waalwijk C."/>
            <person name="Van Der Lee T."/>
        </authorList>
    </citation>
    <scope>NUCLEOTIDE SEQUENCE [LARGE SCALE GENOMIC DNA]</scope>
    <source>
        <strain evidence="11 12">2516</strain>
    </source>
</reference>
<keyword evidence="8" id="KW-0862">Zinc</keyword>
<feature type="compositionally biased region" description="Polar residues" evidence="9">
    <location>
        <begin position="87"/>
        <end position="101"/>
    </location>
</feature>
<evidence type="ECO:0000256" key="1">
    <source>
        <dbReference type="ARBA" id="ARBA00001798"/>
    </source>
</evidence>
<dbReference type="SUPFAM" id="SSF57850">
    <property type="entry name" value="RING/U-box"/>
    <property type="match status" value="2"/>
</dbReference>
<evidence type="ECO:0000256" key="8">
    <source>
        <dbReference type="ARBA" id="ARBA00022833"/>
    </source>
</evidence>
<dbReference type="Gene3D" id="1.20.120.1750">
    <property type="match status" value="1"/>
</dbReference>
<feature type="compositionally biased region" description="Polar residues" evidence="9">
    <location>
        <begin position="110"/>
        <end position="135"/>
    </location>
</feature>
<sequence length="569" mass="64308">MDESLVLALSLAEAVEADAALIEQLIQEDQLAREHMIAEALAEGRWAPVESSANQPQLDEETYTRLRLLNVVPTNRSDTEDTESRTQQDPSVSDTQNTQAAVHTDDIQEDTSNNTASDNQAVDEQHTEPANNQPASYEEEEVENDQDKDNTGDSLHTLETPHAPASSLAIVPIADMRQCISCQEDFPDAQTFHAPCSHHWCQPCLVLFIELSLRDESLFPPTCCEPLPVEPGDFISQEIFEKFQEKTVEFSAADRTYCSNTACSTFILPQSIEGDIGRCTHCENYTCVLCKQPQHLGICREDTEAQNVLRLGEIQGWQTCSECRHLVERTAGCNHISCTCRHQFCYLCGARWRTMRLLYMKIYDVMRDSFKMKKDSVKKDSVKKDSVKKDSVKKDSVKKDSVKTKRDSVKRDNVKTEKDSVKRHNVKTKRDSVKKKRDSVKRDNVKMKKDSVKTKKDSVKRDSAKTKKDSVKTKKDSVKRDSAKTKKDSVKRDSFKMKKDNVKRDNVKTKKGDAKFRNERHFIRNTAIMSIVAGWKGRTSALNVAKVLEHSSLNVGIVTLTYVASAVSS</sequence>
<evidence type="ECO:0000313" key="11">
    <source>
        <dbReference type="EMBL" id="OBS19887.1"/>
    </source>
</evidence>
<name>A0A1B8AH61_FUSPO</name>
<dbReference type="STRING" id="36050.A0A1B8AH61"/>
<dbReference type="AlphaFoldDB" id="A0A1B8AH61"/>
<dbReference type="GO" id="GO:0008270">
    <property type="term" value="F:zinc ion binding"/>
    <property type="evidence" value="ECO:0007669"/>
    <property type="project" value="UniProtKB-KW"/>
</dbReference>
<keyword evidence="6" id="KW-0863">Zinc-finger</keyword>